<dbReference type="AlphaFoldDB" id="A0A1H2E7Y6"/>
<feature type="transmembrane region" description="Helical" evidence="6">
    <location>
        <begin position="167"/>
        <end position="188"/>
    </location>
</feature>
<name>A0A1H2E7Y6_9PSED</name>
<gene>
    <name evidence="7" type="ORF">SAMN05216296_0497</name>
</gene>
<organism evidence="7 8">
    <name type="scientific">Pseudomonas pohangensis</name>
    <dbReference type="NCBI Taxonomy" id="364197"/>
    <lineage>
        <taxon>Bacteria</taxon>
        <taxon>Pseudomonadati</taxon>
        <taxon>Pseudomonadota</taxon>
        <taxon>Gammaproteobacteria</taxon>
        <taxon>Pseudomonadales</taxon>
        <taxon>Pseudomonadaceae</taxon>
        <taxon>Pseudomonas</taxon>
    </lineage>
</organism>
<feature type="transmembrane region" description="Helical" evidence="6">
    <location>
        <begin position="38"/>
        <end position="57"/>
    </location>
</feature>
<sequence>MLESLLIPTGIVALAEIGDKTQLLALLLAARFRRPWPIIWGIVIATLANHFAAGALGNWVGSLFSAATLAWLLAISFAAVALWTLVPDKLDEDDESGLKRYGPFVTTLIAFFLAEMGDKTQIATVMLAAQYPHLLLVVIGTTLGMLLANVPVVLAGNFAAERLPLTLIRRIAASAFAVLALYAVWQAVQLSGPG</sequence>
<evidence type="ECO:0000256" key="3">
    <source>
        <dbReference type="ARBA" id="ARBA00022692"/>
    </source>
</evidence>
<reference evidence="8" key="1">
    <citation type="submission" date="2016-10" db="EMBL/GenBank/DDBJ databases">
        <authorList>
            <person name="Varghese N."/>
            <person name="Submissions S."/>
        </authorList>
    </citation>
    <scope>NUCLEOTIDE SEQUENCE [LARGE SCALE GENOMIC DNA]</scope>
    <source>
        <strain evidence="8">DSM 17875</strain>
    </source>
</reference>
<protein>
    <recommendedName>
        <fullName evidence="6">GDT1 family protein</fullName>
    </recommendedName>
</protein>
<evidence type="ECO:0000256" key="4">
    <source>
        <dbReference type="ARBA" id="ARBA00022989"/>
    </source>
</evidence>
<dbReference type="Pfam" id="PF01169">
    <property type="entry name" value="GDT1"/>
    <property type="match status" value="2"/>
</dbReference>
<keyword evidence="5 6" id="KW-0472">Membrane</keyword>
<feature type="transmembrane region" description="Helical" evidence="6">
    <location>
        <begin position="134"/>
        <end position="155"/>
    </location>
</feature>
<evidence type="ECO:0000256" key="5">
    <source>
        <dbReference type="ARBA" id="ARBA00023136"/>
    </source>
</evidence>
<dbReference type="Proteomes" id="UP000243232">
    <property type="component" value="Chromosome I"/>
</dbReference>
<accession>A0A1H2E7Y6</accession>
<dbReference type="STRING" id="364197.SAMN05216296_0497"/>
<evidence type="ECO:0000313" key="7">
    <source>
        <dbReference type="EMBL" id="SDT91200.1"/>
    </source>
</evidence>
<dbReference type="PANTHER" id="PTHR12608">
    <property type="entry name" value="TRANSMEMBRANE PROTEIN HTP-1 RELATED"/>
    <property type="match status" value="1"/>
</dbReference>
<evidence type="ECO:0000256" key="2">
    <source>
        <dbReference type="ARBA" id="ARBA00009190"/>
    </source>
</evidence>
<dbReference type="GO" id="GO:0016020">
    <property type="term" value="C:membrane"/>
    <property type="evidence" value="ECO:0007669"/>
    <property type="project" value="UniProtKB-SubCell"/>
</dbReference>
<dbReference type="GO" id="GO:0046873">
    <property type="term" value="F:metal ion transmembrane transporter activity"/>
    <property type="evidence" value="ECO:0007669"/>
    <property type="project" value="InterPro"/>
</dbReference>
<comment type="similarity">
    <text evidence="2 6">Belongs to the GDT1 family.</text>
</comment>
<feature type="transmembrane region" description="Helical" evidence="6">
    <location>
        <begin position="98"/>
        <end position="114"/>
    </location>
</feature>
<feature type="transmembrane region" description="Helical" evidence="6">
    <location>
        <begin position="63"/>
        <end position="86"/>
    </location>
</feature>
<keyword evidence="4 6" id="KW-1133">Transmembrane helix</keyword>
<dbReference type="InterPro" id="IPR001727">
    <property type="entry name" value="GDT1-like"/>
</dbReference>
<comment type="subcellular location">
    <subcellularLocation>
        <location evidence="1 6">Membrane</location>
        <topology evidence="1 6">Multi-pass membrane protein</topology>
    </subcellularLocation>
</comment>
<evidence type="ECO:0000313" key="8">
    <source>
        <dbReference type="Proteomes" id="UP000243232"/>
    </source>
</evidence>
<keyword evidence="8" id="KW-1185">Reference proteome</keyword>
<proteinExistence type="inferred from homology"/>
<dbReference type="RefSeq" id="WP_090192929.1">
    <property type="nucleotide sequence ID" value="NZ_LT629785.1"/>
</dbReference>
<keyword evidence="3 6" id="KW-0812">Transmembrane</keyword>
<dbReference type="OrthoDB" id="9801356at2"/>
<evidence type="ECO:0000256" key="6">
    <source>
        <dbReference type="RuleBase" id="RU365102"/>
    </source>
</evidence>
<dbReference type="EMBL" id="LT629785">
    <property type="protein sequence ID" value="SDT91200.1"/>
    <property type="molecule type" value="Genomic_DNA"/>
</dbReference>
<evidence type="ECO:0000256" key="1">
    <source>
        <dbReference type="ARBA" id="ARBA00004141"/>
    </source>
</evidence>
<dbReference type="PANTHER" id="PTHR12608:SF1">
    <property type="entry name" value="TRANSMEMBRANE PROTEIN 165"/>
    <property type="match status" value="1"/>
</dbReference>